<proteinExistence type="predicted"/>
<evidence type="ECO:0000259" key="2">
    <source>
        <dbReference type="Pfam" id="PF14420"/>
    </source>
</evidence>
<dbReference type="PANTHER" id="PTHR38788">
    <property type="entry name" value="CLR5 DOMAIN-CONTAINING PROTEIN"/>
    <property type="match status" value="1"/>
</dbReference>
<name>A0AAW0Q937_9PEZI</name>
<dbReference type="PANTHER" id="PTHR38788:SF3">
    <property type="entry name" value="CLR5 DOMAIN-CONTAINING PROTEIN"/>
    <property type="match status" value="1"/>
</dbReference>
<evidence type="ECO:0000313" key="4">
    <source>
        <dbReference type="Proteomes" id="UP001392437"/>
    </source>
</evidence>
<gene>
    <name evidence="3" type="ORF">PG999_014269</name>
</gene>
<keyword evidence="4" id="KW-1185">Reference proteome</keyword>
<evidence type="ECO:0000256" key="1">
    <source>
        <dbReference type="SAM" id="MobiDB-lite"/>
    </source>
</evidence>
<dbReference type="Proteomes" id="UP001392437">
    <property type="component" value="Unassembled WGS sequence"/>
</dbReference>
<dbReference type="Pfam" id="PF14420">
    <property type="entry name" value="Clr5"/>
    <property type="match status" value="1"/>
</dbReference>
<feature type="domain" description="Clr5" evidence="2">
    <location>
        <begin position="12"/>
        <end position="62"/>
    </location>
</feature>
<evidence type="ECO:0000313" key="3">
    <source>
        <dbReference type="EMBL" id="KAK8096247.1"/>
    </source>
</evidence>
<protein>
    <recommendedName>
        <fullName evidence="2">Clr5 domain-containing protein</fullName>
    </recommendedName>
</protein>
<accession>A0AAW0Q937</accession>
<feature type="compositionally biased region" description="Polar residues" evidence="1">
    <location>
        <begin position="347"/>
        <end position="356"/>
    </location>
</feature>
<comment type="caution">
    <text evidence="3">The sequence shown here is derived from an EMBL/GenBank/DDBJ whole genome shotgun (WGS) entry which is preliminary data.</text>
</comment>
<reference evidence="3 4" key="1">
    <citation type="submission" date="2023-01" db="EMBL/GenBank/DDBJ databases">
        <title>Analysis of 21 Apiospora genomes using comparative genomics revels a genus with tremendous synthesis potential of carbohydrate active enzymes and secondary metabolites.</title>
        <authorList>
            <person name="Sorensen T."/>
        </authorList>
    </citation>
    <scope>NUCLEOTIDE SEQUENCE [LARGE SCALE GENOMIC DNA]</scope>
    <source>
        <strain evidence="3 4">CBS 117206</strain>
    </source>
</reference>
<sequence length="406" mass="46369">MQEPVGDRWATPDQWEQHRTTISWLYRRKTLGEIIHIMQKEHGFYATARMYKLRIRTWGLRKNLGFDEAKSILERMIGRQQPRDGDWNVSLSYVYSYIQRLPPDRREVLMKLYDQVVGSKPKPKPLPPLAPHLPVAPGTALRRAEECNHNLRLFILGGFGNQWWSQDFIPQPRVTELLIEWYHIAVVVSGALRRRRTVQAFQVLQPFFDEHAAVLKSQDPRLFGTTIAFVLIVSAAGHEVAASALRYSAQLTGTRWGAAHPYRAALQLLAGMSADEHRHWLPIMMDWYYQFLADQAQPRSPFQDFVNYCRRAARSFVRRLDATAQSDEYSNVEVSQDLDEISRSMNDYASANSPESDQGDGDADAKTGEAADLSAEPEGAGRPRRRARDGWRGEPNAPACRDAAHN</sequence>
<dbReference type="EMBL" id="JAQQWP010000011">
    <property type="protein sequence ID" value="KAK8096247.1"/>
    <property type="molecule type" value="Genomic_DNA"/>
</dbReference>
<dbReference type="AlphaFoldDB" id="A0AAW0Q937"/>
<dbReference type="InterPro" id="IPR025676">
    <property type="entry name" value="Clr5_dom"/>
</dbReference>
<organism evidence="3 4">
    <name type="scientific">Apiospora kogelbergensis</name>
    <dbReference type="NCBI Taxonomy" id="1337665"/>
    <lineage>
        <taxon>Eukaryota</taxon>
        <taxon>Fungi</taxon>
        <taxon>Dikarya</taxon>
        <taxon>Ascomycota</taxon>
        <taxon>Pezizomycotina</taxon>
        <taxon>Sordariomycetes</taxon>
        <taxon>Xylariomycetidae</taxon>
        <taxon>Amphisphaeriales</taxon>
        <taxon>Apiosporaceae</taxon>
        <taxon>Apiospora</taxon>
    </lineage>
</organism>
<feature type="region of interest" description="Disordered" evidence="1">
    <location>
        <begin position="347"/>
        <end position="406"/>
    </location>
</feature>